<proteinExistence type="predicted"/>
<feature type="transmembrane region" description="Helical" evidence="1">
    <location>
        <begin position="20"/>
        <end position="43"/>
    </location>
</feature>
<protein>
    <submittedName>
        <fullName evidence="2">Uncharacterized protein</fullName>
    </submittedName>
</protein>
<dbReference type="Proteomes" id="UP000599391">
    <property type="component" value="Unassembled WGS sequence"/>
</dbReference>
<reference evidence="2 3" key="1">
    <citation type="journal article" date="2021" name="Int. J. Syst. Evol. Microbiol.">
        <title>Amazonocrinis nigriterrae gen. nov., sp. nov., Atlanticothrix silvestris gen. nov., sp. nov. and Dendronalium phyllosphericum gen. nov., sp. nov., nostocacean cyanobacteria from Brazilian environments.</title>
        <authorList>
            <person name="Alvarenga D.O."/>
            <person name="Andreote A.P.D."/>
            <person name="Branco L.H.Z."/>
            <person name="Delbaje E."/>
            <person name="Cruz R.B."/>
            <person name="Varani A.M."/>
            <person name="Fiore M.F."/>
        </authorList>
    </citation>
    <scope>NUCLEOTIDE SEQUENCE [LARGE SCALE GENOMIC DNA]</scope>
    <source>
        <strain evidence="2 3">CENA357</strain>
    </source>
</reference>
<dbReference type="EMBL" id="JAECZB010000049">
    <property type="protein sequence ID" value="MBH8553892.1"/>
    <property type="molecule type" value="Genomic_DNA"/>
</dbReference>
<name>A0A8J7L4R8_9CYAN</name>
<evidence type="ECO:0000256" key="1">
    <source>
        <dbReference type="SAM" id="Phobius"/>
    </source>
</evidence>
<keyword evidence="3" id="KW-1185">Reference proteome</keyword>
<keyword evidence="1" id="KW-1133">Transmembrane helix</keyword>
<keyword evidence="1" id="KW-0812">Transmembrane</keyword>
<accession>A0A8J7L4R8</accession>
<keyword evidence="1" id="KW-0472">Membrane</keyword>
<organism evidence="2 3">
    <name type="scientific">Atlanticothrix silvestris CENA357</name>
    <dbReference type="NCBI Taxonomy" id="1725252"/>
    <lineage>
        <taxon>Bacteria</taxon>
        <taxon>Bacillati</taxon>
        <taxon>Cyanobacteriota</taxon>
        <taxon>Cyanophyceae</taxon>
        <taxon>Nostocales</taxon>
        <taxon>Nodulariaceae</taxon>
        <taxon>Atlanticothrix</taxon>
        <taxon>Atlanticothrix silvestris</taxon>
    </lineage>
</organism>
<dbReference type="AlphaFoldDB" id="A0A8J7L4R8"/>
<evidence type="ECO:0000313" key="2">
    <source>
        <dbReference type="EMBL" id="MBH8553892.1"/>
    </source>
</evidence>
<comment type="caution">
    <text evidence="2">The sequence shown here is derived from an EMBL/GenBank/DDBJ whole genome shotgun (WGS) entry which is preliminary data.</text>
</comment>
<gene>
    <name evidence="2" type="ORF">I8751_16245</name>
</gene>
<evidence type="ECO:0000313" key="3">
    <source>
        <dbReference type="Proteomes" id="UP000599391"/>
    </source>
</evidence>
<sequence length="78" mass="8842">MSFHFHLVTKYLESDTDGQLYLPSGAAVPSGFNFVLRIVIIIYNTFFSVDSRFVVNLMGTGDRYHHNEIAIAMLEEKG</sequence>